<evidence type="ECO:0000256" key="3">
    <source>
        <dbReference type="ARBA" id="ARBA00023027"/>
    </source>
</evidence>
<evidence type="ECO:0000259" key="5">
    <source>
        <dbReference type="Pfam" id="PF01370"/>
    </source>
</evidence>
<dbReference type="InterPro" id="IPR001509">
    <property type="entry name" value="Epimerase_deHydtase"/>
</dbReference>
<evidence type="ECO:0000313" key="6">
    <source>
        <dbReference type="EMBL" id="GHD45543.1"/>
    </source>
</evidence>
<feature type="domain" description="NAD-dependent epimerase/dehydratase" evidence="5">
    <location>
        <begin position="5"/>
        <end position="164"/>
    </location>
</feature>
<dbReference type="CDD" id="cd08946">
    <property type="entry name" value="SDR_e"/>
    <property type="match status" value="1"/>
</dbReference>
<evidence type="ECO:0000256" key="1">
    <source>
        <dbReference type="ARBA" id="ARBA00007637"/>
    </source>
</evidence>
<dbReference type="PANTHER" id="PTHR43103:SF5">
    <property type="entry name" value="4-EPIMERASE, PUTATIVE (AFU_ORTHOLOGUE AFUA_7G00360)-RELATED"/>
    <property type="match status" value="1"/>
</dbReference>
<dbReference type="Proteomes" id="UP000630353">
    <property type="component" value="Unassembled WGS sequence"/>
</dbReference>
<comment type="caution">
    <text evidence="6">The sequence shown here is derived from an EMBL/GenBank/DDBJ whole genome shotgun (WGS) entry which is preliminary data.</text>
</comment>
<keyword evidence="3" id="KW-0520">NAD</keyword>
<gene>
    <name evidence="6" type="ORF">GCM10017083_13610</name>
</gene>
<dbReference type="AlphaFoldDB" id="A0A918XPT1"/>
<feature type="region of interest" description="Disordered" evidence="4">
    <location>
        <begin position="230"/>
        <end position="266"/>
    </location>
</feature>
<dbReference type="GO" id="GO:0016491">
    <property type="term" value="F:oxidoreductase activity"/>
    <property type="evidence" value="ECO:0007669"/>
    <property type="project" value="UniProtKB-KW"/>
</dbReference>
<organism evidence="6 7">
    <name type="scientific">Thalassobaculum fulvum</name>
    <dbReference type="NCBI Taxonomy" id="1633335"/>
    <lineage>
        <taxon>Bacteria</taxon>
        <taxon>Pseudomonadati</taxon>
        <taxon>Pseudomonadota</taxon>
        <taxon>Alphaproteobacteria</taxon>
        <taxon>Rhodospirillales</taxon>
        <taxon>Thalassobaculaceae</taxon>
        <taxon>Thalassobaculum</taxon>
    </lineage>
</organism>
<accession>A0A918XPT1</accession>
<reference evidence="6" key="2">
    <citation type="submission" date="2020-09" db="EMBL/GenBank/DDBJ databases">
        <authorList>
            <person name="Sun Q."/>
            <person name="Kim S."/>
        </authorList>
    </citation>
    <scope>NUCLEOTIDE SEQUENCE</scope>
    <source>
        <strain evidence="6">KCTC 42651</strain>
    </source>
</reference>
<evidence type="ECO:0000256" key="4">
    <source>
        <dbReference type="SAM" id="MobiDB-lite"/>
    </source>
</evidence>
<dbReference type="Gene3D" id="3.40.50.720">
    <property type="entry name" value="NAD(P)-binding Rossmann-like Domain"/>
    <property type="match status" value="1"/>
</dbReference>
<dbReference type="EMBL" id="BMZS01000003">
    <property type="protein sequence ID" value="GHD45543.1"/>
    <property type="molecule type" value="Genomic_DNA"/>
</dbReference>
<name>A0A918XPT1_9PROT</name>
<dbReference type="Pfam" id="PF01370">
    <property type="entry name" value="Epimerase"/>
    <property type="match status" value="1"/>
</dbReference>
<sequence>MPKTILITGAAGGVAGYLRRELGTAYRLVLSDVRPVDALRAHETFRAADLTDMDALRALLPGVDAVVHLGGQSVEGSWNAVLDRNIVGAYNLFESARQEGVSRVVFASSCHAVGFYRLDETIEADAYFKPDSRYGVSKVFGEALGALYADKYGFDVLAIRIGNVAERPVDRRRLTSWLSPRDLAQLVRIGIETPALGYQVVFGMSRNTGSCWVNSTAYRLGYAPQDDAMDHADRIDASPPDPDDPAQVYQGGPFVLAETGGDPWKR</sequence>
<keyword evidence="7" id="KW-1185">Reference proteome</keyword>
<dbReference type="SUPFAM" id="SSF51735">
    <property type="entry name" value="NAD(P)-binding Rossmann-fold domains"/>
    <property type="match status" value="1"/>
</dbReference>
<comment type="similarity">
    <text evidence="1">Belongs to the NAD(P)-dependent epimerase/dehydratase family.</text>
</comment>
<protein>
    <submittedName>
        <fullName evidence="6">UDP-glucose 4-epimerase</fullName>
    </submittedName>
</protein>
<reference evidence="6" key="1">
    <citation type="journal article" date="2014" name="Int. J. Syst. Evol. Microbiol.">
        <title>Complete genome sequence of Corynebacterium casei LMG S-19264T (=DSM 44701T), isolated from a smear-ripened cheese.</title>
        <authorList>
            <consortium name="US DOE Joint Genome Institute (JGI-PGF)"/>
            <person name="Walter F."/>
            <person name="Albersmeier A."/>
            <person name="Kalinowski J."/>
            <person name="Ruckert C."/>
        </authorList>
    </citation>
    <scope>NUCLEOTIDE SEQUENCE</scope>
    <source>
        <strain evidence="6">KCTC 42651</strain>
    </source>
</reference>
<evidence type="ECO:0000256" key="2">
    <source>
        <dbReference type="ARBA" id="ARBA00023002"/>
    </source>
</evidence>
<evidence type="ECO:0000313" key="7">
    <source>
        <dbReference type="Proteomes" id="UP000630353"/>
    </source>
</evidence>
<proteinExistence type="inferred from homology"/>
<keyword evidence="2" id="KW-0560">Oxidoreductase</keyword>
<dbReference type="RefSeq" id="WP_189988202.1">
    <property type="nucleotide sequence ID" value="NZ_BMZS01000003.1"/>
</dbReference>
<dbReference type="PANTHER" id="PTHR43103">
    <property type="entry name" value="NUCLEOSIDE-DIPHOSPHATE-SUGAR EPIMERASE"/>
    <property type="match status" value="1"/>
</dbReference>
<dbReference type="InterPro" id="IPR036291">
    <property type="entry name" value="NAD(P)-bd_dom_sf"/>
</dbReference>